<dbReference type="InterPro" id="IPR006094">
    <property type="entry name" value="Oxid_FAD_bind_N"/>
</dbReference>
<dbReference type="InterPro" id="IPR036318">
    <property type="entry name" value="FAD-bd_PCMH-like_sf"/>
</dbReference>
<dbReference type="Pfam" id="PF01565">
    <property type="entry name" value="FAD_binding_4"/>
    <property type="match status" value="1"/>
</dbReference>
<comment type="cofactor">
    <cofactor evidence="1">
        <name>FAD</name>
        <dbReference type="ChEBI" id="CHEBI:57692"/>
    </cofactor>
</comment>
<evidence type="ECO:0000256" key="3">
    <source>
        <dbReference type="ARBA" id="ARBA00022630"/>
    </source>
</evidence>
<evidence type="ECO:0000256" key="1">
    <source>
        <dbReference type="ARBA" id="ARBA00001974"/>
    </source>
</evidence>
<dbReference type="InterPro" id="IPR050416">
    <property type="entry name" value="FAD-linked_Oxidoreductase"/>
</dbReference>
<keyword evidence="3" id="KW-0285">Flavoprotein</keyword>
<dbReference type="Pfam" id="PF08031">
    <property type="entry name" value="BBE"/>
    <property type="match status" value="1"/>
</dbReference>
<keyword evidence="5" id="KW-0560">Oxidoreductase</keyword>
<dbReference type="Proteomes" id="UP000481861">
    <property type="component" value="Unassembled WGS sequence"/>
</dbReference>
<dbReference type="SUPFAM" id="SSF56176">
    <property type="entry name" value="FAD-binding/transporter-associated domain-like"/>
    <property type="match status" value="1"/>
</dbReference>
<dbReference type="AlphaFoldDB" id="A0A7C8MAI3"/>
<dbReference type="GO" id="GO:0071949">
    <property type="term" value="F:FAD binding"/>
    <property type="evidence" value="ECO:0007669"/>
    <property type="project" value="InterPro"/>
</dbReference>
<keyword evidence="9" id="KW-1185">Reference proteome</keyword>
<evidence type="ECO:0000256" key="2">
    <source>
        <dbReference type="ARBA" id="ARBA00005466"/>
    </source>
</evidence>
<protein>
    <submittedName>
        <fullName evidence="8">Glucooligosaccharide oxidase</fullName>
    </submittedName>
</protein>
<dbReference type="InterPro" id="IPR016169">
    <property type="entry name" value="FAD-bd_PCMH_sub2"/>
</dbReference>
<dbReference type="GO" id="GO:0016491">
    <property type="term" value="F:oxidoreductase activity"/>
    <property type="evidence" value="ECO:0007669"/>
    <property type="project" value="UniProtKB-KW"/>
</dbReference>
<keyword evidence="4" id="KW-0274">FAD</keyword>
<feature type="chain" id="PRO_5028960343" evidence="6">
    <location>
        <begin position="21"/>
        <end position="493"/>
    </location>
</feature>
<accession>A0A7C8MAI3</accession>
<keyword evidence="6" id="KW-0732">Signal</keyword>
<comment type="caution">
    <text evidence="8">The sequence shown here is derived from an EMBL/GenBank/DDBJ whole genome shotgun (WGS) entry which is preliminary data.</text>
</comment>
<name>A0A7C8MAI3_9PLEO</name>
<dbReference type="PROSITE" id="PS51387">
    <property type="entry name" value="FAD_PCMH"/>
    <property type="match status" value="1"/>
</dbReference>
<dbReference type="InterPro" id="IPR012951">
    <property type="entry name" value="BBE"/>
</dbReference>
<reference evidence="8 9" key="1">
    <citation type="submission" date="2020-01" db="EMBL/GenBank/DDBJ databases">
        <authorList>
            <consortium name="DOE Joint Genome Institute"/>
            <person name="Haridas S."/>
            <person name="Albert R."/>
            <person name="Binder M."/>
            <person name="Bloem J."/>
            <person name="Labutti K."/>
            <person name="Salamov A."/>
            <person name="Andreopoulos B."/>
            <person name="Baker S.E."/>
            <person name="Barry K."/>
            <person name="Bills G."/>
            <person name="Bluhm B.H."/>
            <person name="Cannon C."/>
            <person name="Castanera R."/>
            <person name="Culley D.E."/>
            <person name="Daum C."/>
            <person name="Ezra D."/>
            <person name="Gonzalez J.B."/>
            <person name="Henrissat B."/>
            <person name="Kuo A."/>
            <person name="Liang C."/>
            <person name="Lipzen A."/>
            <person name="Lutzoni F."/>
            <person name="Magnuson J."/>
            <person name="Mondo S."/>
            <person name="Nolan M."/>
            <person name="Ohm R."/>
            <person name="Pangilinan J."/>
            <person name="Park H.-J.H."/>
            <person name="Ramirez L."/>
            <person name="Alfaro M."/>
            <person name="Sun H."/>
            <person name="Tritt A."/>
            <person name="Yoshinaga Y."/>
            <person name="Zwiers L.-H.L."/>
            <person name="Turgeon B.G."/>
            <person name="Goodwin S.B."/>
            <person name="Spatafora J.W."/>
            <person name="Crous P.W."/>
            <person name="Grigoriev I.V."/>
        </authorList>
    </citation>
    <scope>NUCLEOTIDE SEQUENCE [LARGE SCALE GENOMIC DNA]</scope>
    <source>
        <strain evidence="8 9">CBS 611.86</strain>
    </source>
</reference>
<dbReference type="EMBL" id="JAADJZ010000010">
    <property type="protein sequence ID" value="KAF2872081.1"/>
    <property type="molecule type" value="Genomic_DNA"/>
</dbReference>
<dbReference type="PANTHER" id="PTHR42973">
    <property type="entry name" value="BINDING OXIDOREDUCTASE, PUTATIVE (AFU_ORTHOLOGUE AFUA_1G17690)-RELATED"/>
    <property type="match status" value="1"/>
</dbReference>
<feature type="domain" description="FAD-binding PCMH-type" evidence="7">
    <location>
        <begin position="59"/>
        <end position="232"/>
    </location>
</feature>
<gene>
    <name evidence="8" type="ORF">BDV95DRAFT_492978</name>
</gene>
<organism evidence="8 9">
    <name type="scientific">Massariosphaeria phaeospora</name>
    <dbReference type="NCBI Taxonomy" id="100035"/>
    <lineage>
        <taxon>Eukaryota</taxon>
        <taxon>Fungi</taxon>
        <taxon>Dikarya</taxon>
        <taxon>Ascomycota</taxon>
        <taxon>Pezizomycotina</taxon>
        <taxon>Dothideomycetes</taxon>
        <taxon>Pleosporomycetidae</taxon>
        <taxon>Pleosporales</taxon>
        <taxon>Pleosporales incertae sedis</taxon>
        <taxon>Massariosphaeria</taxon>
    </lineage>
</organism>
<dbReference type="Gene3D" id="3.30.465.10">
    <property type="match status" value="1"/>
</dbReference>
<dbReference type="OrthoDB" id="415825at2759"/>
<evidence type="ECO:0000313" key="8">
    <source>
        <dbReference type="EMBL" id="KAF2872081.1"/>
    </source>
</evidence>
<evidence type="ECO:0000256" key="4">
    <source>
        <dbReference type="ARBA" id="ARBA00022827"/>
    </source>
</evidence>
<dbReference type="Gene3D" id="3.40.462.20">
    <property type="match status" value="1"/>
</dbReference>
<evidence type="ECO:0000259" key="7">
    <source>
        <dbReference type="PROSITE" id="PS51387"/>
    </source>
</evidence>
<feature type="signal peptide" evidence="6">
    <location>
        <begin position="1"/>
        <end position="20"/>
    </location>
</feature>
<evidence type="ECO:0000313" key="9">
    <source>
        <dbReference type="Proteomes" id="UP000481861"/>
    </source>
</evidence>
<evidence type="ECO:0000256" key="5">
    <source>
        <dbReference type="ARBA" id="ARBA00023002"/>
    </source>
</evidence>
<dbReference type="PANTHER" id="PTHR42973:SF39">
    <property type="entry name" value="FAD-BINDING PCMH-TYPE DOMAIN-CONTAINING PROTEIN"/>
    <property type="match status" value="1"/>
</dbReference>
<sequence length="493" mass="53531">MRCITYLVASSSLLFPFSQASALDRRAALDECLTKLNVPTFISSSANYTQAIKPFNTRVTFKPAAYAVPETTQHVQDAVSCGASNGVRVTAKSGGHSYASHGLGGEDGHLIVDMRNFNNVTVDPTAQTAAIGTGGRLGNVAMALYNQTKQAISHGTCPGVGVGGLTLHGGYGLISRSKGLTLDNILEATVVLANSSVVTASETQHPDLFWALRGAGAAFGIVTSFKFKTFTAPESNIVFQYYLTPANASHLSTILTALQDFSLNTQPQELNMRFFLASFSSLSGVYFGTRADFDKLIAPLLAQMGISTTRGTITTNTWLNTLTSFSNGPLAQAKEYNSHETFFAKSLMPARLSLEAITALTTYWDTNARSNTRAWYLLIDLHGGNSSAVSAVPADATAYSHRDAVFKMQFYDRTYGNVYTESWTAFLNGWVQAIMDASPDAQDMGMYINYADTSLASEEAHRRYWGRHYERAVQVKRGWDPEGMFMGPQIVGR</sequence>
<evidence type="ECO:0000256" key="6">
    <source>
        <dbReference type="SAM" id="SignalP"/>
    </source>
</evidence>
<proteinExistence type="inferred from homology"/>
<dbReference type="InterPro" id="IPR016166">
    <property type="entry name" value="FAD-bd_PCMH"/>
</dbReference>
<comment type="similarity">
    <text evidence="2">Belongs to the oxygen-dependent FAD-linked oxidoreductase family.</text>
</comment>